<dbReference type="GO" id="GO:0016853">
    <property type="term" value="F:isomerase activity"/>
    <property type="evidence" value="ECO:0007669"/>
    <property type="project" value="UniProtKB-KW"/>
</dbReference>
<name>A0ABY3XJ97_9GAMM</name>
<sequence length="369" mass="38412">MSSDLLSVPCVLMRGGTSKGPFFLAEDLPADPALRDALLIDVMGAGHPLQIDGIGGGNPLSSKVAIVDRASRADADVDYLFAQVRVDQRVVDTTPNCGNMLAAVAPFAIEAGLVAARHPQTQVRIHNVNTGKVVIATVQTPDGRVKYRGDTAIAGAPGTGSPIPLTFLDAAGARTGRLLPTGRASERIDGIEVSCIDCAIPMVLLPAQALGLRGDEAPAQLDADAALLQRLEKIRIEAGHRMGIADAAERVIPKPVLLSPPMHGGTLQVRYFMPQRCHGALAITGAVGIATACATEGTVARSILGEHDLAKPIRLEHPSGTLEVRLERAAADDAIVASVVRTARRLLEGRVFTSLLPGSGTASAWTSAA</sequence>
<accession>A0ABY3XJ97</accession>
<dbReference type="InterPro" id="IPR047687">
    <property type="entry name" value="OMA_tautomer-like"/>
</dbReference>
<dbReference type="NCBIfam" id="NF033377">
    <property type="entry name" value="OMA_tautomer"/>
    <property type="match status" value="1"/>
</dbReference>
<dbReference type="Gene3D" id="3.10.310.10">
    <property type="entry name" value="Diaminopimelate Epimerase, Chain A, domain 1"/>
    <property type="match status" value="2"/>
</dbReference>
<dbReference type="PANTHER" id="PTHR43709:SF3">
    <property type="entry name" value="ISOMERASE YBHH-RELATED"/>
    <property type="match status" value="1"/>
</dbReference>
<dbReference type="InterPro" id="IPR007400">
    <property type="entry name" value="PrpF-like"/>
</dbReference>
<dbReference type="EMBL" id="CP093547">
    <property type="protein sequence ID" value="UNP31704.1"/>
    <property type="molecule type" value="Genomic_DNA"/>
</dbReference>
<evidence type="ECO:0000256" key="1">
    <source>
        <dbReference type="ARBA" id="ARBA00007673"/>
    </source>
</evidence>
<protein>
    <submittedName>
        <fullName evidence="3">4-oxalomesaconate tautomerase</fullName>
        <ecNumber evidence="3">5.3.2.8</ecNumber>
    </submittedName>
</protein>
<dbReference type="EC" id="5.3.2.8" evidence="3"/>
<evidence type="ECO:0000256" key="2">
    <source>
        <dbReference type="ARBA" id="ARBA00023235"/>
    </source>
</evidence>
<dbReference type="PANTHER" id="PTHR43709">
    <property type="entry name" value="ACONITATE ISOMERASE-RELATED"/>
    <property type="match status" value="1"/>
</dbReference>
<dbReference type="Pfam" id="PF04303">
    <property type="entry name" value="PrpF"/>
    <property type="match status" value="1"/>
</dbReference>
<dbReference type="Proteomes" id="UP000829194">
    <property type="component" value="Chromosome"/>
</dbReference>
<dbReference type="RefSeq" id="WP_057942817.1">
    <property type="nucleotide sequence ID" value="NZ_CP011131.1"/>
</dbReference>
<organism evidence="3 4">
    <name type="scientific">Lysobacter gummosus</name>
    <dbReference type="NCBI Taxonomy" id="262324"/>
    <lineage>
        <taxon>Bacteria</taxon>
        <taxon>Pseudomonadati</taxon>
        <taxon>Pseudomonadota</taxon>
        <taxon>Gammaproteobacteria</taxon>
        <taxon>Lysobacterales</taxon>
        <taxon>Lysobacteraceae</taxon>
        <taxon>Lysobacter</taxon>
    </lineage>
</organism>
<reference evidence="3 4" key="1">
    <citation type="submission" date="2022-03" db="EMBL/GenBank/DDBJ databases">
        <title>Complete genome sequence of Lysobacter capsici VKM B-2533 and Lysobacter gummosus 10.1.1, promising sources of lytic agents.</title>
        <authorList>
            <person name="Tarlachkov S.V."/>
            <person name="Kudryakova I.V."/>
            <person name="Afoshin A.S."/>
            <person name="Leontyevskaya E.A."/>
            <person name="Leontyevskaya N.V."/>
        </authorList>
    </citation>
    <scope>NUCLEOTIDE SEQUENCE [LARGE SCALE GENOMIC DNA]</scope>
    <source>
        <strain evidence="3 4">10.1.1</strain>
    </source>
</reference>
<gene>
    <name evidence="3" type="ORF">MOV92_10830</name>
</gene>
<dbReference type="SUPFAM" id="SSF54506">
    <property type="entry name" value="Diaminopimelate epimerase-like"/>
    <property type="match status" value="2"/>
</dbReference>
<proteinExistence type="inferred from homology"/>
<evidence type="ECO:0000313" key="3">
    <source>
        <dbReference type="EMBL" id="UNP31704.1"/>
    </source>
</evidence>
<evidence type="ECO:0000313" key="4">
    <source>
        <dbReference type="Proteomes" id="UP000829194"/>
    </source>
</evidence>
<keyword evidence="2 3" id="KW-0413">Isomerase</keyword>
<comment type="similarity">
    <text evidence="1">Belongs to the PrpF family.</text>
</comment>
<keyword evidence="4" id="KW-1185">Reference proteome</keyword>